<feature type="signal peptide" evidence="1">
    <location>
        <begin position="1"/>
        <end position="24"/>
    </location>
</feature>
<dbReference type="RefSeq" id="XP_005838328.1">
    <property type="nucleotide sequence ID" value="XM_005838271.1"/>
</dbReference>
<feature type="domain" description="VWFA" evidence="2">
    <location>
        <begin position="317"/>
        <end position="481"/>
    </location>
</feature>
<dbReference type="PANTHER" id="PTHR10166:SF37">
    <property type="entry name" value="STOLID, ISOFORM H"/>
    <property type="match status" value="1"/>
</dbReference>
<reference evidence="5" key="2">
    <citation type="submission" date="2012-11" db="EMBL/GenBank/DDBJ databases">
        <authorList>
            <person name="Kuo A."/>
            <person name="Curtis B.A."/>
            <person name="Tanifuji G."/>
            <person name="Burki F."/>
            <person name="Gruber A."/>
            <person name="Irimia M."/>
            <person name="Maruyama S."/>
            <person name="Arias M.C."/>
            <person name="Ball S.G."/>
            <person name="Gile G.H."/>
            <person name="Hirakawa Y."/>
            <person name="Hopkins J.F."/>
            <person name="Rensing S.A."/>
            <person name="Schmutz J."/>
            <person name="Symeonidi A."/>
            <person name="Elias M."/>
            <person name="Eveleigh R.J."/>
            <person name="Herman E.K."/>
            <person name="Klute M.J."/>
            <person name="Nakayama T."/>
            <person name="Obornik M."/>
            <person name="Reyes-Prieto A."/>
            <person name="Armbrust E.V."/>
            <person name="Aves S.J."/>
            <person name="Beiko R.G."/>
            <person name="Coutinho P."/>
            <person name="Dacks J.B."/>
            <person name="Durnford D.G."/>
            <person name="Fast N.M."/>
            <person name="Green B.R."/>
            <person name="Grisdale C."/>
            <person name="Hempe F."/>
            <person name="Henrissat B."/>
            <person name="Hoppner M.P."/>
            <person name="Ishida K.-I."/>
            <person name="Kim E."/>
            <person name="Koreny L."/>
            <person name="Kroth P.G."/>
            <person name="Liu Y."/>
            <person name="Malik S.-B."/>
            <person name="Maier U.G."/>
            <person name="McRose D."/>
            <person name="Mock T."/>
            <person name="Neilson J.A."/>
            <person name="Onodera N.T."/>
            <person name="Poole A.M."/>
            <person name="Pritham E.J."/>
            <person name="Richards T.A."/>
            <person name="Rocap G."/>
            <person name="Roy S.W."/>
            <person name="Sarai C."/>
            <person name="Schaack S."/>
            <person name="Shirato S."/>
            <person name="Slamovits C.H."/>
            <person name="Spencer D.F."/>
            <person name="Suzuki S."/>
            <person name="Worden A.Z."/>
            <person name="Zauner S."/>
            <person name="Barry K."/>
            <person name="Bell C."/>
            <person name="Bharti A.K."/>
            <person name="Crow J.A."/>
            <person name="Grimwood J."/>
            <person name="Kramer R."/>
            <person name="Lindquist E."/>
            <person name="Lucas S."/>
            <person name="Salamov A."/>
            <person name="McFadden G.I."/>
            <person name="Lane C.E."/>
            <person name="Keeling P.J."/>
            <person name="Gray M.W."/>
            <person name="Grigoriev I.V."/>
            <person name="Archibald J.M."/>
        </authorList>
    </citation>
    <scope>NUCLEOTIDE SEQUENCE</scope>
    <source>
        <strain evidence="5">CCMP2712</strain>
    </source>
</reference>
<evidence type="ECO:0000259" key="2">
    <source>
        <dbReference type="PROSITE" id="PS50234"/>
    </source>
</evidence>
<dbReference type="SMART" id="SM00327">
    <property type="entry name" value="VWA"/>
    <property type="match status" value="1"/>
</dbReference>
<reference evidence="4" key="3">
    <citation type="submission" date="2015-06" db="UniProtKB">
        <authorList>
            <consortium name="EnsemblProtists"/>
        </authorList>
    </citation>
    <scope>IDENTIFICATION</scope>
</reference>
<dbReference type="InterPro" id="IPR036465">
    <property type="entry name" value="vWFA_dom_sf"/>
</dbReference>
<keyword evidence="5" id="KW-1185">Reference proteome</keyword>
<reference evidence="3 5" key="1">
    <citation type="journal article" date="2012" name="Nature">
        <title>Algal genomes reveal evolutionary mosaicism and the fate of nucleomorphs.</title>
        <authorList>
            <consortium name="DOE Joint Genome Institute"/>
            <person name="Curtis B.A."/>
            <person name="Tanifuji G."/>
            <person name="Burki F."/>
            <person name="Gruber A."/>
            <person name="Irimia M."/>
            <person name="Maruyama S."/>
            <person name="Arias M.C."/>
            <person name="Ball S.G."/>
            <person name="Gile G.H."/>
            <person name="Hirakawa Y."/>
            <person name="Hopkins J.F."/>
            <person name="Kuo A."/>
            <person name="Rensing S.A."/>
            <person name="Schmutz J."/>
            <person name="Symeonidi A."/>
            <person name="Elias M."/>
            <person name="Eveleigh R.J."/>
            <person name="Herman E.K."/>
            <person name="Klute M.J."/>
            <person name="Nakayama T."/>
            <person name="Obornik M."/>
            <person name="Reyes-Prieto A."/>
            <person name="Armbrust E.V."/>
            <person name="Aves S.J."/>
            <person name="Beiko R.G."/>
            <person name="Coutinho P."/>
            <person name="Dacks J.B."/>
            <person name="Durnford D.G."/>
            <person name="Fast N.M."/>
            <person name="Green B.R."/>
            <person name="Grisdale C.J."/>
            <person name="Hempel F."/>
            <person name="Henrissat B."/>
            <person name="Hoppner M.P."/>
            <person name="Ishida K."/>
            <person name="Kim E."/>
            <person name="Koreny L."/>
            <person name="Kroth P.G."/>
            <person name="Liu Y."/>
            <person name="Malik S.B."/>
            <person name="Maier U.G."/>
            <person name="McRose D."/>
            <person name="Mock T."/>
            <person name="Neilson J.A."/>
            <person name="Onodera N.T."/>
            <person name="Poole A.M."/>
            <person name="Pritham E.J."/>
            <person name="Richards T.A."/>
            <person name="Rocap G."/>
            <person name="Roy S.W."/>
            <person name="Sarai C."/>
            <person name="Schaack S."/>
            <person name="Shirato S."/>
            <person name="Slamovits C.H."/>
            <person name="Spencer D.F."/>
            <person name="Suzuki S."/>
            <person name="Worden A.Z."/>
            <person name="Zauner S."/>
            <person name="Barry K."/>
            <person name="Bell C."/>
            <person name="Bharti A.K."/>
            <person name="Crow J.A."/>
            <person name="Grimwood J."/>
            <person name="Kramer R."/>
            <person name="Lindquist E."/>
            <person name="Lucas S."/>
            <person name="Salamov A."/>
            <person name="McFadden G.I."/>
            <person name="Lane C.E."/>
            <person name="Keeling P.J."/>
            <person name="Gray M.W."/>
            <person name="Grigoriev I.V."/>
            <person name="Archibald J.M."/>
        </authorList>
    </citation>
    <scope>NUCLEOTIDE SEQUENCE</scope>
    <source>
        <strain evidence="3 5">CCMP2712</strain>
    </source>
</reference>
<organism evidence="3">
    <name type="scientific">Guillardia theta (strain CCMP2712)</name>
    <name type="common">Cryptophyte</name>
    <dbReference type="NCBI Taxonomy" id="905079"/>
    <lineage>
        <taxon>Eukaryota</taxon>
        <taxon>Cryptophyceae</taxon>
        <taxon>Pyrenomonadales</taxon>
        <taxon>Geminigeraceae</taxon>
        <taxon>Guillardia</taxon>
    </lineage>
</organism>
<feature type="chain" id="PRO_5008771736" description="VWFA domain-containing protein" evidence="1">
    <location>
        <begin position="25"/>
        <end position="1188"/>
    </location>
</feature>
<dbReference type="SUPFAM" id="SSF53300">
    <property type="entry name" value="vWA-like"/>
    <property type="match status" value="1"/>
</dbReference>
<dbReference type="HOGENOM" id="CLU_272192_0_0_1"/>
<evidence type="ECO:0000313" key="4">
    <source>
        <dbReference type="EnsemblProtists" id="EKX51348"/>
    </source>
</evidence>
<gene>
    <name evidence="3" type="ORF">GUITHDRAFT_161682</name>
</gene>
<evidence type="ECO:0000256" key="1">
    <source>
        <dbReference type="SAM" id="SignalP"/>
    </source>
</evidence>
<dbReference type="Gene3D" id="3.40.50.410">
    <property type="entry name" value="von Willebrand factor, type A domain"/>
    <property type="match status" value="1"/>
</dbReference>
<proteinExistence type="predicted"/>
<dbReference type="GO" id="GO:0005891">
    <property type="term" value="C:voltage-gated calcium channel complex"/>
    <property type="evidence" value="ECO:0007669"/>
    <property type="project" value="TreeGrafter"/>
</dbReference>
<dbReference type="PROSITE" id="PS50234">
    <property type="entry name" value="VWFA"/>
    <property type="match status" value="1"/>
</dbReference>
<dbReference type="OrthoDB" id="10054666at2759"/>
<dbReference type="STRING" id="905079.L1JTF1"/>
<dbReference type="InterPro" id="IPR051173">
    <property type="entry name" value="Ca_channel_alpha-2/delta"/>
</dbReference>
<keyword evidence="1" id="KW-0732">Signal</keyword>
<dbReference type="EMBL" id="JH992976">
    <property type="protein sequence ID" value="EKX51348.1"/>
    <property type="molecule type" value="Genomic_DNA"/>
</dbReference>
<dbReference type="PANTHER" id="PTHR10166">
    <property type="entry name" value="VOLTAGE-DEPENDENT CALCIUM CHANNEL SUBUNIT ALPHA-2/DELTA-RELATED"/>
    <property type="match status" value="1"/>
</dbReference>
<dbReference type="GeneID" id="17307891"/>
<dbReference type="PaxDb" id="55529-EKX51348"/>
<dbReference type="GO" id="GO:0005245">
    <property type="term" value="F:voltage-gated calcium channel activity"/>
    <property type="evidence" value="ECO:0007669"/>
    <property type="project" value="TreeGrafter"/>
</dbReference>
<evidence type="ECO:0000313" key="3">
    <source>
        <dbReference type="EMBL" id="EKX51348.1"/>
    </source>
</evidence>
<dbReference type="InterPro" id="IPR002035">
    <property type="entry name" value="VWF_A"/>
</dbReference>
<dbReference type="eggNOG" id="KOG2353">
    <property type="taxonomic scope" value="Eukaryota"/>
</dbReference>
<evidence type="ECO:0000313" key="5">
    <source>
        <dbReference type="Proteomes" id="UP000011087"/>
    </source>
</evidence>
<accession>L1JTF1</accession>
<dbReference type="KEGG" id="gtt:GUITHDRAFT_161682"/>
<name>L1JTF1_GUITC</name>
<dbReference type="AlphaFoldDB" id="L1JTF1"/>
<dbReference type="EnsemblProtists" id="EKX51348">
    <property type="protein sequence ID" value="EKX51348"/>
    <property type="gene ID" value="GUITHDRAFT_161682"/>
</dbReference>
<sequence>MAIGQLLRGLLLLTFLVRSSCSTADSIAGLAAGLGSQLLQAALKNATAGAEETNGTVSKDLVRSIARDSSQLLASTASLAIKLRDEASNALRRNIPPNLASIQDDAQLLQAAGADADALHASGALTEADVPSDVSAKKTVQDPRFHAPVTLDSSVVKIPQYCMRIGSPAFGSTYSNNRAGDLREAILGGLAPLTGGKYECLGTDGNLQQPSLDPAIALYCLTRVKAKVLLCSTAQRVSAAALLINATHSLDPWMKATLGSAQAASLGVVWQRIAMADSGIERFYPGTVWMEQNLPGYERFDPRMQSWFLAAASAPRSVVFVLDTGGSMDEFDRQYVGKQVTLSLLGSLGPADSVALVLATKSVARVYGCGMQGGCQLSNATGLKSRLCAADNVTAGWMQLAAKSWLPNGLVNLGDAISSALDVFENEAAAVSSSKQARKEVVLVTNGYSPSPPASVSDRLLQLGVSLHVVTLGADSSMYEKTWMTGMACTAGAAGSFTRIPYRFAWQQQAGERFAVSSRKFQSSDSTVAVSQVQLGGPHNQPLLTFSAPIFSSLLNFGSSSPEDQKLVAVAAVSVSPQLAFTGAQTSLASNPSVKPLVETNKVVQLLVVDAGGRLLFSPSLSPSSTGFKFAVDVEGEQFTQLLAAAAAAETYGPVLLQQRLLNTSQQTSSSWQLGPSVARAFLFAQGDSIVAHLNLSFVLAVGSFGWSVEETPAGLVVSRYTSGFPVTNLQQLGSKELVTFYYQLQTDPSSLNAVDGSTVENIFPAGKQLTLQTSVFAFSSISLVDGAQLGSFTFTSSSVLSLQNWLLSVTLTASGQVTPTPPAGLPAGGFEKRAVRDVLATSLLNEAWKESWGRRAALAGTLLGTWRFLQVGMASGVVRTYPGRFFPAPPAVTQEVWYVRGVEGACDSTVIVSGPQTDTVDGSTIVSISTALLEVRPGEAASGVCRSRQIAGVAGAQLLFVSFTQATLGSWSECAYKQGASWCLLLDSQLSVVAASPGKPSIAAFSSGLFLGEVEPALLRALDSLGLLQTPAVLQQGGSPVVSRAVVLVLKSSWVEVEAEGVDGATCLSQVKFVLAVVPGSNLFLVHADASAASASSCRNASLVSRSSFLADKAAMLRAGAQEARRCGSVRYGGCSSCFLAAGTDSTVSAKGGDVLWSDTSLWERQAGGAWRTRLRVVEKVVGMVLS</sequence>
<dbReference type="Proteomes" id="UP000011087">
    <property type="component" value="Unassembled WGS sequence"/>
</dbReference>
<protein>
    <recommendedName>
        <fullName evidence="2">VWFA domain-containing protein</fullName>
    </recommendedName>
</protein>